<protein>
    <recommendedName>
        <fullName evidence="2">Secretion system C-terminal sorting domain-containing protein</fullName>
    </recommendedName>
</protein>
<dbReference type="EMBL" id="VSSQ01007606">
    <property type="protein sequence ID" value="MPM36435.1"/>
    <property type="molecule type" value="Genomic_DNA"/>
</dbReference>
<gene>
    <name evidence="1" type="ORF">SDC9_83031</name>
</gene>
<evidence type="ECO:0000313" key="1">
    <source>
        <dbReference type="EMBL" id="MPM36435.1"/>
    </source>
</evidence>
<reference evidence="1" key="1">
    <citation type="submission" date="2019-08" db="EMBL/GenBank/DDBJ databases">
        <authorList>
            <person name="Kucharzyk K."/>
            <person name="Murdoch R.W."/>
            <person name="Higgins S."/>
            <person name="Loffler F."/>
        </authorList>
    </citation>
    <scope>NUCLEOTIDE SEQUENCE</scope>
</reference>
<dbReference type="AlphaFoldDB" id="A0A644Z6B6"/>
<organism evidence="1">
    <name type="scientific">bioreactor metagenome</name>
    <dbReference type="NCBI Taxonomy" id="1076179"/>
    <lineage>
        <taxon>unclassified sequences</taxon>
        <taxon>metagenomes</taxon>
        <taxon>ecological metagenomes</taxon>
    </lineage>
</organism>
<proteinExistence type="predicted"/>
<accession>A0A644Z6B6</accession>
<evidence type="ECO:0008006" key="2">
    <source>
        <dbReference type="Google" id="ProtNLM"/>
    </source>
</evidence>
<name>A0A644Z6B6_9ZZZZ</name>
<comment type="caution">
    <text evidence="1">The sequence shown here is derived from an EMBL/GenBank/DDBJ whole genome shotgun (WGS) entry which is preliminary data.</text>
</comment>
<sequence>MTGRIILRQTRELQSGKNNIILTTEKLSNGMYLLIAGQNENTTCIKLVK</sequence>